<dbReference type="PANTHER" id="PTHR43546:SF3">
    <property type="entry name" value="UPF0173 METAL-DEPENDENT HYDROLASE MJ1163"/>
    <property type="match status" value="1"/>
</dbReference>
<dbReference type="InterPro" id="IPR036866">
    <property type="entry name" value="RibonucZ/Hydroxyglut_hydro"/>
</dbReference>
<reference evidence="4" key="1">
    <citation type="submission" date="2022-03" db="EMBL/GenBank/DDBJ databases">
        <title>Complete genome sequence of Caldinitratiruptor microaerophilus.</title>
        <authorList>
            <person name="Mukaiyama R."/>
            <person name="Nishiyama T."/>
            <person name="Ueda K."/>
        </authorList>
    </citation>
    <scope>NUCLEOTIDE SEQUENCE</scope>
    <source>
        <strain evidence="4">JCM 16183</strain>
    </source>
</reference>
<dbReference type="HAMAP" id="MF_00457">
    <property type="entry name" value="UPF0173"/>
    <property type="match status" value="1"/>
</dbReference>
<dbReference type="KEGG" id="cmic:caldi_20100"/>
<keyword evidence="5" id="KW-1185">Reference proteome</keyword>
<protein>
    <recommendedName>
        <fullName evidence="2">UPF0173 metal-dependent hydrolase caldi_20100</fullName>
    </recommendedName>
</protein>
<evidence type="ECO:0000256" key="1">
    <source>
        <dbReference type="ARBA" id="ARBA00022801"/>
    </source>
</evidence>
<accession>A0AA35G8D9</accession>
<organism evidence="4 5">
    <name type="scientific">Caldinitratiruptor microaerophilus</name>
    <dbReference type="NCBI Taxonomy" id="671077"/>
    <lineage>
        <taxon>Bacteria</taxon>
        <taxon>Bacillati</taxon>
        <taxon>Bacillota</taxon>
        <taxon>Clostridia</taxon>
        <taxon>Eubacteriales</taxon>
        <taxon>Symbiobacteriaceae</taxon>
        <taxon>Caldinitratiruptor</taxon>
    </lineage>
</organism>
<dbReference type="SMART" id="SM00849">
    <property type="entry name" value="Lactamase_B"/>
    <property type="match status" value="1"/>
</dbReference>
<dbReference type="AlphaFoldDB" id="A0AA35G8D9"/>
<dbReference type="NCBIfam" id="NF001911">
    <property type="entry name" value="PRK00685.1"/>
    <property type="match status" value="1"/>
</dbReference>
<evidence type="ECO:0000313" key="5">
    <source>
        <dbReference type="Proteomes" id="UP001163687"/>
    </source>
</evidence>
<dbReference type="EMBL" id="AP025628">
    <property type="protein sequence ID" value="BDG60920.1"/>
    <property type="molecule type" value="Genomic_DNA"/>
</dbReference>
<dbReference type="InterPro" id="IPR022877">
    <property type="entry name" value="UPF0173"/>
</dbReference>
<feature type="domain" description="Metallo-beta-lactamase" evidence="3">
    <location>
        <begin position="14"/>
        <end position="204"/>
    </location>
</feature>
<dbReference type="InterPro" id="IPR001279">
    <property type="entry name" value="Metallo-B-lactamas"/>
</dbReference>
<evidence type="ECO:0000313" key="4">
    <source>
        <dbReference type="EMBL" id="BDG60920.1"/>
    </source>
</evidence>
<dbReference type="PANTHER" id="PTHR43546">
    <property type="entry name" value="UPF0173 METAL-DEPENDENT HYDROLASE MJ1163-RELATED"/>
    <property type="match status" value="1"/>
</dbReference>
<dbReference type="Pfam" id="PF12706">
    <property type="entry name" value="Lactamase_B_2"/>
    <property type="match status" value="1"/>
</dbReference>
<sequence>MNRIGRDVEITWLGHSTFQIRTPGGKTVLIDPWVQGNPATPERFKQGLKPDILFVTHGHFDHIGDAVQIARESGSQVVAIYETVAWLEKKGVKNTVGMNKGGTVDLGGIRATMVHAVHSCGIMDQDEGRIIYGGEACGYVLELENGFRLYHAGDTMVFGDMKLIGELWQPDVALLPIGDHFTMDPRQAAYAARLLGVKRVIPMHHGTFPLLTGKPAQLEELLRADGIEVLTLQPGESLT</sequence>
<evidence type="ECO:0000259" key="3">
    <source>
        <dbReference type="SMART" id="SM00849"/>
    </source>
</evidence>
<dbReference type="Proteomes" id="UP001163687">
    <property type="component" value="Chromosome"/>
</dbReference>
<dbReference type="InterPro" id="IPR050114">
    <property type="entry name" value="UPF0173_UPF0282_UlaG_hydrolase"/>
</dbReference>
<evidence type="ECO:0000256" key="2">
    <source>
        <dbReference type="HAMAP-Rule" id="MF_00457"/>
    </source>
</evidence>
<gene>
    <name evidence="4" type="ORF">caldi_20100</name>
</gene>
<keyword evidence="1 2" id="KW-0378">Hydrolase</keyword>
<name>A0AA35G8D9_9FIRM</name>
<dbReference type="Gene3D" id="3.60.15.10">
    <property type="entry name" value="Ribonuclease Z/Hydroxyacylglutathione hydrolase-like"/>
    <property type="match status" value="1"/>
</dbReference>
<proteinExistence type="inferred from homology"/>
<comment type="similarity">
    <text evidence="2">Belongs to the UPF0173 family.</text>
</comment>
<dbReference type="RefSeq" id="WP_264841605.1">
    <property type="nucleotide sequence ID" value="NZ_AP025628.1"/>
</dbReference>
<dbReference type="GO" id="GO:0016787">
    <property type="term" value="F:hydrolase activity"/>
    <property type="evidence" value="ECO:0007669"/>
    <property type="project" value="UniProtKB-UniRule"/>
</dbReference>
<dbReference type="SUPFAM" id="SSF56281">
    <property type="entry name" value="Metallo-hydrolase/oxidoreductase"/>
    <property type="match status" value="1"/>
</dbReference>